<dbReference type="NCBIfam" id="TIGR01409">
    <property type="entry name" value="TAT_signal_seq"/>
    <property type="match status" value="1"/>
</dbReference>
<dbReference type="EMBL" id="NXAO01000154">
    <property type="protein sequence ID" value="PHO13988.1"/>
    <property type="molecule type" value="Genomic_DNA"/>
</dbReference>
<keyword evidence="3" id="KW-1185">Reference proteome</keyword>
<feature type="non-terminal residue" evidence="2">
    <location>
        <position position="40"/>
    </location>
</feature>
<protein>
    <recommendedName>
        <fullName evidence="4">Twin-arginine translocation signal domain-containing protein</fullName>
    </recommendedName>
</protein>
<sequence>MGKNEFNDISLKIGRRNFLKLASIGAGVGATSMFASGNTV</sequence>
<dbReference type="InterPro" id="IPR006311">
    <property type="entry name" value="TAT_signal"/>
</dbReference>
<dbReference type="RefSeq" id="WP_119184823.1">
    <property type="nucleotide sequence ID" value="NZ_NXAO01000154.1"/>
</dbReference>
<evidence type="ECO:0000256" key="1">
    <source>
        <dbReference type="ARBA" id="ARBA00022505"/>
    </source>
</evidence>
<proteinExistence type="predicted"/>
<evidence type="ECO:0008006" key="4">
    <source>
        <dbReference type="Google" id="ProtNLM"/>
    </source>
</evidence>
<comment type="caution">
    <text evidence="2">The sequence shown here is derived from an EMBL/GenBank/DDBJ whole genome shotgun (WGS) entry which is preliminary data.</text>
</comment>
<gene>
    <name evidence="2" type="ORF">CPH92_14290</name>
</gene>
<reference evidence="3" key="1">
    <citation type="submission" date="2017-09" db="EMBL/GenBank/DDBJ databases">
        <title>Arcobacter canalis sp. nov., a new species isolated from a water canal contaminated with urban sewage.</title>
        <authorList>
            <person name="Perez-Cataluna A."/>
            <person name="Salas-Masso N."/>
            <person name="Figueras M.J."/>
        </authorList>
    </citation>
    <scope>NUCLEOTIDE SEQUENCE [LARGE SCALE GENOMIC DNA]</scope>
    <source>
        <strain evidence="3">CECT 7727</strain>
    </source>
</reference>
<dbReference type="Proteomes" id="UP000224740">
    <property type="component" value="Unassembled WGS sequence"/>
</dbReference>
<dbReference type="InterPro" id="IPR019546">
    <property type="entry name" value="TAT_signal_bac_arc"/>
</dbReference>
<organism evidence="2 3">
    <name type="scientific">Malaciobacter marinus</name>
    <dbReference type="NCBI Taxonomy" id="505249"/>
    <lineage>
        <taxon>Bacteria</taxon>
        <taxon>Pseudomonadati</taxon>
        <taxon>Campylobacterota</taxon>
        <taxon>Epsilonproteobacteria</taxon>
        <taxon>Campylobacterales</taxon>
        <taxon>Arcobacteraceae</taxon>
        <taxon>Malaciobacter</taxon>
    </lineage>
</organism>
<dbReference type="PROSITE" id="PS51318">
    <property type="entry name" value="TAT"/>
    <property type="match status" value="1"/>
</dbReference>
<evidence type="ECO:0000313" key="2">
    <source>
        <dbReference type="EMBL" id="PHO13988.1"/>
    </source>
</evidence>
<name>A0ABX4LTK9_9BACT</name>
<accession>A0ABX4LTK9</accession>
<keyword evidence="1" id="KW-0500">Molybdenum</keyword>
<evidence type="ECO:0000313" key="3">
    <source>
        <dbReference type="Proteomes" id="UP000224740"/>
    </source>
</evidence>